<dbReference type="GO" id="GO:0043161">
    <property type="term" value="P:proteasome-mediated ubiquitin-dependent protein catabolic process"/>
    <property type="evidence" value="ECO:0007669"/>
    <property type="project" value="TreeGrafter"/>
</dbReference>
<dbReference type="PANTHER" id="PTHR12245">
    <property type="entry name" value="SPRY DOMAIN CONTAINING SOCS BOX PROTEIN"/>
    <property type="match status" value="1"/>
</dbReference>
<dbReference type="OrthoDB" id="5547302at2759"/>
<dbReference type="PANTHER" id="PTHR12245:SF11">
    <property type="entry name" value="PROTEIN GUSTAVUS"/>
    <property type="match status" value="1"/>
</dbReference>
<dbReference type="GO" id="GO:0019005">
    <property type="term" value="C:SCF ubiquitin ligase complex"/>
    <property type="evidence" value="ECO:0007669"/>
    <property type="project" value="TreeGrafter"/>
</dbReference>
<name>A0A7R9C214_9CRUS</name>
<dbReference type="InterPro" id="IPR043136">
    <property type="entry name" value="B30.2/SPRY_sf"/>
</dbReference>
<evidence type="ECO:0000313" key="3">
    <source>
        <dbReference type="Proteomes" id="UP000678499"/>
    </source>
</evidence>
<dbReference type="InterPro" id="IPR013320">
    <property type="entry name" value="ConA-like_dom_sf"/>
</dbReference>
<evidence type="ECO:0000313" key="2">
    <source>
        <dbReference type="EMBL" id="CAD7285327.1"/>
    </source>
</evidence>
<sequence>MECASYSGIGFHRKFANCKTPVRVLLELVCVEDDEFTFHRHPVAQSTDCIRGKKGYSKGLHVWQIKWLTRQRGTHAVVGVATADAPLHYVGYTSLVGRDVHSWGWDLRQNRLLHDCREPPGDAPVYPSCLGPDTTFVVPDTFL</sequence>
<protein>
    <recommendedName>
        <fullName evidence="1">B30.2/SPRY domain-containing protein</fullName>
    </recommendedName>
</protein>
<dbReference type="PROSITE" id="PS50188">
    <property type="entry name" value="B302_SPRY"/>
    <property type="match status" value="1"/>
</dbReference>
<dbReference type="Pfam" id="PF00622">
    <property type="entry name" value="SPRY"/>
    <property type="match status" value="1"/>
</dbReference>
<feature type="non-terminal residue" evidence="2">
    <location>
        <position position="1"/>
    </location>
</feature>
<evidence type="ECO:0000259" key="1">
    <source>
        <dbReference type="PROSITE" id="PS50188"/>
    </source>
</evidence>
<dbReference type="Proteomes" id="UP000678499">
    <property type="component" value="Unassembled WGS sequence"/>
</dbReference>
<feature type="domain" description="B30.2/SPRY" evidence="1">
    <location>
        <begin position="1"/>
        <end position="143"/>
    </location>
</feature>
<dbReference type="EMBL" id="OA895542">
    <property type="protein sequence ID" value="CAD7285327.1"/>
    <property type="molecule type" value="Genomic_DNA"/>
</dbReference>
<dbReference type="EMBL" id="CAJPEX010013505">
    <property type="protein sequence ID" value="CAG0925479.1"/>
    <property type="molecule type" value="Genomic_DNA"/>
</dbReference>
<organism evidence="2">
    <name type="scientific">Notodromas monacha</name>
    <dbReference type="NCBI Taxonomy" id="399045"/>
    <lineage>
        <taxon>Eukaryota</taxon>
        <taxon>Metazoa</taxon>
        <taxon>Ecdysozoa</taxon>
        <taxon>Arthropoda</taxon>
        <taxon>Crustacea</taxon>
        <taxon>Oligostraca</taxon>
        <taxon>Ostracoda</taxon>
        <taxon>Podocopa</taxon>
        <taxon>Podocopida</taxon>
        <taxon>Cypridocopina</taxon>
        <taxon>Cypridoidea</taxon>
        <taxon>Cyprididae</taxon>
        <taxon>Notodromas</taxon>
    </lineage>
</organism>
<reference evidence="2" key="1">
    <citation type="submission" date="2020-11" db="EMBL/GenBank/DDBJ databases">
        <authorList>
            <person name="Tran Van P."/>
        </authorList>
    </citation>
    <scope>NUCLEOTIDE SEQUENCE</scope>
</reference>
<gene>
    <name evidence="2" type="ORF">NMOB1V02_LOCUS12929</name>
</gene>
<accession>A0A7R9C214</accession>
<dbReference type="InterPro" id="IPR003877">
    <property type="entry name" value="SPRY_dom"/>
</dbReference>
<dbReference type="InterPro" id="IPR050672">
    <property type="entry name" value="FBXO45-Fsn/SPSB_families"/>
</dbReference>
<dbReference type="SUPFAM" id="SSF49899">
    <property type="entry name" value="Concanavalin A-like lectins/glucanases"/>
    <property type="match status" value="1"/>
</dbReference>
<dbReference type="Gene3D" id="2.60.120.920">
    <property type="match status" value="1"/>
</dbReference>
<proteinExistence type="predicted"/>
<dbReference type="InterPro" id="IPR001870">
    <property type="entry name" value="B30.2/SPRY"/>
</dbReference>
<keyword evidence="3" id="KW-1185">Reference proteome</keyword>
<dbReference type="AlphaFoldDB" id="A0A7R9C214"/>